<evidence type="ECO:0000259" key="7">
    <source>
        <dbReference type="Pfam" id="PF01494"/>
    </source>
</evidence>
<keyword evidence="4" id="KW-0560">Oxidoreductase</keyword>
<name>A0A8H4IK07_9PEZI</name>
<comment type="caution">
    <text evidence="8">The sequence shown here is derived from an EMBL/GenBank/DDBJ whole genome shotgun (WGS) entry which is preliminary data.</text>
</comment>
<dbReference type="PANTHER" id="PTHR13789:SF309">
    <property type="entry name" value="PUTATIVE (AFU_ORTHOLOGUE AFUA_6G14510)-RELATED"/>
    <property type="match status" value="1"/>
</dbReference>
<dbReference type="GO" id="GO:0004497">
    <property type="term" value="F:monooxygenase activity"/>
    <property type="evidence" value="ECO:0007669"/>
    <property type="project" value="UniProtKB-KW"/>
</dbReference>
<keyword evidence="2" id="KW-0285">Flavoprotein</keyword>
<gene>
    <name evidence="8" type="ORF">GTA08_BOTSDO10481</name>
</gene>
<evidence type="ECO:0000256" key="4">
    <source>
        <dbReference type="ARBA" id="ARBA00023002"/>
    </source>
</evidence>
<dbReference type="InterPro" id="IPR050493">
    <property type="entry name" value="FAD-dep_Monooxygenase_BioMet"/>
</dbReference>
<evidence type="ECO:0000256" key="6">
    <source>
        <dbReference type="SAM" id="Phobius"/>
    </source>
</evidence>
<dbReference type="InterPro" id="IPR002938">
    <property type="entry name" value="FAD-bd"/>
</dbReference>
<dbReference type="Gene3D" id="3.50.50.60">
    <property type="entry name" value="FAD/NAD(P)-binding domain"/>
    <property type="match status" value="1"/>
</dbReference>
<feature type="domain" description="FAD-binding" evidence="7">
    <location>
        <begin position="5"/>
        <end position="333"/>
    </location>
</feature>
<dbReference type="Pfam" id="PF01494">
    <property type="entry name" value="FAD_binding_3"/>
    <property type="match status" value="1"/>
</dbReference>
<keyword evidence="5" id="KW-0503">Monooxygenase</keyword>
<dbReference type="EMBL" id="WWBZ02000073">
    <property type="protein sequence ID" value="KAF4302551.1"/>
    <property type="molecule type" value="Genomic_DNA"/>
</dbReference>
<accession>A0A8H4IK07</accession>
<keyword evidence="9" id="KW-1185">Reference proteome</keyword>
<dbReference type="SUPFAM" id="SSF51905">
    <property type="entry name" value="FAD/NAD(P)-binding domain"/>
    <property type="match status" value="1"/>
</dbReference>
<keyword evidence="6" id="KW-0812">Transmembrane</keyword>
<organism evidence="8 9">
    <name type="scientific">Botryosphaeria dothidea</name>
    <dbReference type="NCBI Taxonomy" id="55169"/>
    <lineage>
        <taxon>Eukaryota</taxon>
        <taxon>Fungi</taxon>
        <taxon>Dikarya</taxon>
        <taxon>Ascomycota</taxon>
        <taxon>Pezizomycotina</taxon>
        <taxon>Dothideomycetes</taxon>
        <taxon>Dothideomycetes incertae sedis</taxon>
        <taxon>Botryosphaeriales</taxon>
        <taxon>Botryosphaeriaceae</taxon>
        <taxon>Botryosphaeria</taxon>
    </lineage>
</organism>
<dbReference type="OrthoDB" id="655030at2759"/>
<dbReference type="InterPro" id="IPR036188">
    <property type="entry name" value="FAD/NAD-bd_sf"/>
</dbReference>
<evidence type="ECO:0000256" key="1">
    <source>
        <dbReference type="ARBA" id="ARBA00007992"/>
    </source>
</evidence>
<evidence type="ECO:0000313" key="8">
    <source>
        <dbReference type="EMBL" id="KAF4302551.1"/>
    </source>
</evidence>
<dbReference type="AlphaFoldDB" id="A0A8H4IK07"/>
<keyword evidence="6" id="KW-0472">Membrane</keyword>
<evidence type="ECO:0000256" key="3">
    <source>
        <dbReference type="ARBA" id="ARBA00022827"/>
    </source>
</evidence>
<evidence type="ECO:0000313" key="9">
    <source>
        <dbReference type="Proteomes" id="UP000572817"/>
    </source>
</evidence>
<evidence type="ECO:0000256" key="5">
    <source>
        <dbReference type="ARBA" id="ARBA00023033"/>
    </source>
</evidence>
<keyword evidence="3" id="KW-0274">FAD</keyword>
<evidence type="ECO:0000256" key="2">
    <source>
        <dbReference type="ARBA" id="ARBA00022630"/>
    </source>
</evidence>
<keyword evidence="6" id="KW-1133">Transmembrane helix</keyword>
<sequence length="409" mass="44614">MSSPTVLIIGCGVAGPVIGIFLKRKGYSPIIFEKAQTPGDVGASLSIWPNGMHVLEKIGMAAKVQGVGSPLTRICEMKSSGEVLGQVPLCELFKERYGQPAHGIRRVLFTSMLREAAVQEGIAVRVGWTLESVREDGNSVTAMFSGGREETGAFLVGCDGMKGVSRKSFPGKYHPKSLRDIFVDMGQTACFSPTPSFIKEGESMCTWNGDGMHALCYPISEGLTSWVVTQGGDEESKGSWGIYDAATRARAKAALLELLKDWDSRLLDFAMSAGRIIRYGIYDRPALDSSQWFSKRCILIGDAAHPTSVHIGQGANMAMEDCYLLNKHLPSVTPDTTGLRTEQLQKAFKAMAEVQQPRTAALVKAARAQGDARVAKGSEALKRNDEISRRYADPNLYMARLDFMYNRPD</sequence>
<dbReference type="Proteomes" id="UP000572817">
    <property type="component" value="Unassembled WGS sequence"/>
</dbReference>
<dbReference type="GO" id="GO:0071949">
    <property type="term" value="F:FAD binding"/>
    <property type="evidence" value="ECO:0007669"/>
    <property type="project" value="InterPro"/>
</dbReference>
<feature type="transmembrane region" description="Helical" evidence="6">
    <location>
        <begin position="6"/>
        <end position="22"/>
    </location>
</feature>
<proteinExistence type="inferred from homology"/>
<dbReference type="PRINTS" id="PR00420">
    <property type="entry name" value="RNGMNOXGNASE"/>
</dbReference>
<comment type="similarity">
    <text evidence="1">Belongs to the paxM FAD-dependent monooxygenase family.</text>
</comment>
<dbReference type="PANTHER" id="PTHR13789">
    <property type="entry name" value="MONOOXYGENASE"/>
    <property type="match status" value="1"/>
</dbReference>
<protein>
    <recommendedName>
        <fullName evidence="7">FAD-binding domain-containing protein</fullName>
    </recommendedName>
</protein>
<reference evidence="8" key="1">
    <citation type="submission" date="2020-04" db="EMBL/GenBank/DDBJ databases">
        <title>Genome Assembly and Annotation of Botryosphaeria dothidea sdau 11-99, a Latent Pathogen of Apple Fruit Ring Rot in China.</title>
        <authorList>
            <person name="Yu C."/>
            <person name="Diao Y."/>
            <person name="Lu Q."/>
            <person name="Zhao J."/>
            <person name="Cui S."/>
            <person name="Peng C."/>
            <person name="He B."/>
            <person name="Liu H."/>
        </authorList>
    </citation>
    <scope>NUCLEOTIDE SEQUENCE [LARGE SCALE GENOMIC DNA]</scope>
    <source>
        <strain evidence="8">Sdau11-99</strain>
    </source>
</reference>